<keyword evidence="2" id="KW-1185">Reference proteome</keyword>
<accession>A0A4U1CJH7</accession>
<dbReference type="Proteomes" id="UP000307244">
    <property type="component" value="Unassembled WGS sequence"/>
</dbReference>
<dbReference type="EMBL" id="SWBQ01000002">
    <property type="protein sequence ID" value="TKC06952.1"/>
    <property type="molecule type" value="Genomic_DNA"/>
</dbReference>
<gene>
    <name evidence="1" type="ORF">FA047_06685</name>
</gene>
<dbReference type="OrthoDB" id="1377061at2"/>
<sequence length="127" mass="15208">MNFKTKHVIRLLILLFCINYCYNNFFISKQITGTYLVKNFYGEPFLMEIPYSWDTLFLYKDGRFKSGYYGSGTYHISYDLGGTDIELSYHDDYAGKVYFNTSIERFSWGDPKILLDEIHNRHYEKIR</sequence>
<evidence type="ECO:0000313" key="2">
    <source>
        <dbReference type="Proteomes" id="UP000307244"/>
    </source>
</evidence>
<organism evidence="1 2">
    <name type="scientific">Pedobacter frigoris</name>
    <dbReference type="NCBI Taxonomy" id="2571272"/>
    <lineage>
        <taxon>Bacteria</taxon>
        <taxon>Pseudomonadati</taxon>
        <taxon>Bacteroidota</taxon>
        <taxon>Sphingobacteriia</taxon>
        <taxon>Sphingobacteriales</taxon>
        <taxon>Sphingobacteriaceae</taxon>
        <taxon>Pedobacter</taxon>
    </lineage>
</organism>
<dbReference type="AlphaFoldDB" id="A0A4U1CJH7"/>
<reference evidence="1 2" key="1">
    <citation type="submission" date="2019-04" db="EMBL/GenBank/DDBJ databases">
        <title>Pedobacter sp. RP-3-15 sp. nov., isolated from Arctic soil.</title>
        <authorList>
            <person name="Dahal R.H."/>
            <person name="Kim D.-U."/>
        </authorList>
    </citation>
    <scope>NUCLEOTIDE SEQUENCE [LARGE SCALE GENOMIC DNA]</scope>
    <source>
        <strain evidence="1 2">RP-3-15</strain>
    </source>
</reference>
<name>A0A4U1CJH7_9SPHI</name>
<protein>
    <submittedName>
        <fullName evidence="1">Uncharacterized protein</fullName>
    </submittedName>
</protein>
<dbReference type="RefSeq" id="WP_136835226.1">
    <property type="nucleotide sequence ID" value="NZ_SWBQ01000002.1"/>
</dbReference>
<proteinExistence type="predicted"/>
<evidence type="ECO:0000313" key="1">
    <source>
        <dbReference type="EMBL" id="TKC06952.1"/>
    </source>
</evidence>
<comment type="caution">
    <text evidence="1">The sequence shown here is derived from an EMBL/GenBank/DDBJ whole genome shotgun (WGS) entry which is preliminary data.</text>
</comment>